<name>A0A182K8F2_9DIPT</name>
<organism evidence="1 2">
    <name type="scientific">Anopheles christyi</name>
    <dbReference type="NCBI Taxonomy" id="43041"/>
    <lineage>
        <taxon>Eukaryota</taxon>
        <taxon>Metazoa</taxon>
        <taxon>Ecdysozoa</taxon>
        <taxon>Arthropoda</taxon>
        <taxon>Hexapoda</taxon>
        <taxon>Insecta</taxon>
        <taxon>Pterygota</taxon>
        <taxon>Neoptera</taxon>
        <taxon>Endopterygota</taxon>
        <taxon>Diptera</taxon>
        <taxon>Nematocera</taxon>
        <taxon>Culicoidea</taxon>
        <taxon>Culicidae</taxon>
        <taxon>Anophelinae</taxon>
        <taxon>Anopheles</taxon>
    </lineage>
</organism>
<keyword evidence="2" id="KW-1185">Reference proteome</keyword>
<accession>A0A182K8F2</accession>
<dbReference type="VEuPathDB" id="VectorBase:ACHR007037"/>
<dbReference type="EnsemblMetazoa" id="ACHR007037-RA">
    <property type="protein sequence ID" value="ACHR007037-PA"/>
    <property type="gene ID" value="ACHR007037"/>
</dbReference>
<sequence>MWPTFVYSMRMLKREGCVVRRY</sequence>
<protein>
    <submittedName>
        <fullName evidence="1">Uncharacterized protein</fullName>
    </submittedName>
</protein>
<proteinExistence type="predicted"/>
<reference evidence="2" key="1">
    <citation type="submission" date="2013-03" db="EMBL/GenBank/DDBJ databases">
        <title>The Genome Sequence of Anopheles christyi ACHKN1017.</title>
        <authorList>
            <consortium name="The Broad Institute Genomics Platform"/>
            <person name="Neafsey D.E."/>
            <person name="Besansky N."/>
            <person name="Walker B."/>
            <person name="Young S.K."/>
            <person name="Zeng Q."/>
            <person name="Gargeya S."/>
            <person name="Fitzgerald M."/>
            <person name="Haas B."/>
            <person name="Abouelleil A."/>
            <person name="Allen A.W."/>
            <person name="Alvarado L."/>
            <person name="Arachchi H.M."/>
            <person name="Berlin A.M."/>
            <person name="Chapman S.B."/>
            <person name="Gainer-Dewar J."/>
            <person name="Goldberg J."/>
            <person name="Griggs A."/>
            <person name="Gujja S."/>
            <person name="Hansen M."/>
            <person name="Howarth C."/>
            <person name="Imamovic A."/>
            <person name="Ireland A."/>
            <person name="Larimer J."/>
            <person name="McCowan C."/>
            <person name="Murphy C."/>
            <person name="Pearson M."/>
            <person name="Poon T.W."/>
            <person name="Priest M."/>
            <person name="Roberts A."/>
            <person name="Saif S."/>
            <person name="Shea T."/>
            <person name="Sisk P."/>
            <person name="Sykes S."/>
            <person name="Wortman J."/>
            <person name="Nusbaum C."/>
            <person name="Birren B."/>
        </authorList>
    </citation>
    <scope>NUCLEOTIDE SEQUENCE [LARGE SCALE GENOMIC DNA]</scope>
    <source>
        <strain evidence="2">ACHKN1017</strain>
    </source>
</reference>
<evidence type="ECO:0000313" key="1">
    <source>
        <dbReference type="EnsemblMetazoa" id="ACHR007037-PA"/>
    </source>
</evidence>
<dbReference type="AlphaFoldDB" id="A0A182K8F2"/>
<evidence type="ECO:0000313" key="2">
    <source>
        <dbReference type="Proteomes" id="UP000075881"/>
    </source>
</evidence>
<reference evidence="1" key="2">
    <citation type="submission" date="2020-05" db="UniProtKB">
        <authorList>
            <consortium name="EnsemblMetazoa"/>
        </authorList>
    </citation>
    <scope>IDENTIFICATION</scope>
    <source>
        <strain evidence="1">ACHKN1017</strain>
    </source>
</reference>
<dbReference type="Proteomes" id="UP000075881">
    <property type="component" value="Unassembled WGS sequence"/>
</dbReference>